<feature type="region of interest" description="Disordered" evidence="3">
    <location>
        <begin position="424"/>
        <end position="464"/>
    </location>
</feature>
<feature type="compositionally biased region" description="Low complexity" evidence="3">
    <location>
        <begin position="451"/>
        <end position="464"/>
    </location>
</feature>
<reference evidence="5 6" key="1">
    <citation type="journal article" date="2013" name="Nature">
        <title>Insights into bilaterian evolution from three spiralian genomes.</title>
        <authorList>
            <person name="Simakov O."/>
            <person name="Marletaz F."/>
            <person name="Cho S.J."/>
            <person name="Edsinger-Gonzales E."/>
            <person name="Havlak P."/>
            <person name="Hellsten U."/>
            <person name="Kuo D.H."/>
            <person name="Larsson T."/>
            <person name="Lv J."/>
            <person name="Arendt D."/>
            <person name="Savage R."/>
            <person name="Osoegawa K."/>
            <person name="de Jong P."/>
            <person name="Grimwood J."/>
            <person name="Chapman J.A."/>
            <person name="Shapiro H."/>
            <person name="Aerts A."/>
            <person name="Otillar R.P."/>
            <person name="Terry A.Y."/>
            <person name="Boore J.L."/>
            <person name="Grigoriev I.V."/>
            <person name="Lindberg D.R."/>
            <person name="Seaver E.C."/>
            <person name="Weisblat D.A."/>
            <person name="Putnam N.H."/>
            <person name="Rokhsar D.S."/>
        </authorList>
    </citation>
    <scope>NUCLEOTIDE SEQUENCE [LARGE SCALE GENOMIC DNA]</scope>
</reference>
<dbReference type="GO" id="GO:0005737">
    <property type="term" value="C:cytoplasm"/>
    <property type="evidence" value="ECO:0007669"/>
    <property type="project" value="TreeGrafter"/>
</dbReference>
<dbReference type="STRING" id="225164.V4A4G6"/>
<dbReference type="PANTHER" id="PTHR12967:SF0">
    <property type="entry name" value="PROTEIN SHQ1 HOMOLOG"/>
    <property type="match status" value="1"/>
</dbReference>
<dbReference type="InterPro" id="IPR007009">
    <property type="entry name" value="Shq1_C"/>
</dbReference>
<sequence>MLTPVFQLDQNNTFVYFCIKAPYCNISETEIFVENNEFKFFSKPYFLRLNLPGDLVEDGRESAKYEGEKGEFNIKFPKKIPGEVFEGLDLLTKLLTPKGELSASQPLLEIIGSNPDVLPSELLETDEIDWYIDQKPCTDNSIIGQYSYGFADKKSQVFKNLSQELKYIIDIKDPDDLSNVERIKNCSQQEADKFNEDHYLADLYQDEVVVELVKVKPYWSDLSYQDKISFNDKEREQLCNLPKKEYLLDENDIMPVYLSLVDIIYSYCYNQRITEGENNVESGWNICKLSSTLSWFCYQPNIKETIITCLRRSLTFPLYRNWKLAIDVLKDTEKIFSLGKRQILKCLLDIHSLFIDEDSRYILNNLYITDYCVWIQVASDKLIQSLSSSLHQLHITKTDVGLNLEDIESAARLVMEEEISSNLNNLTVNDSDDDDDESGSESSSESDSESDSSQNPDSDICTQL</sequence>
<feature type="compositionally biased region" description="Acidic residues" evidence="3">
    <location>
        <begin position="430"/>
        <end position="450"/>
    </location>
</feature>
<dbReference type="Gene3D" id="2.60.40.790">
    <property type="match status" value="1"/>
</dbReference>
<evidence type="ECO:0000313" key="5">
    <source>
        <dbReference type="EMBL" id="ESO89850.1"/>
    </source>
</evidence>
<dbReference type="InterPro" id="IPR008978">
    <property type="entry name" value="HSP20-like_chaperone"/>
</dbReference>
<dbReference type="AlphaFoldDB" id="V4A4G6"/>
<dbReference type="KEGG" id="lgi:LOTGIDRAFT_233998"/>
<dbReference type="GO" id="GO:0005654">
    <property type="term" value="C:nucleoplasm"/>
    <property type="evidence" value="ECO:0007669"/>
    <property type="project" value="TreeGrafter"/>
</dbReference>
<dbReference type="GO" id="GO:0000493">
    <property type="term" value="P:box H/ACA snoRNP assembly"/>
    <property type="evidence" value="ECO:0007669"/>
    <property type="project" value="InterPro"/>
</dbReference>
<evidence type="ECO:0000256" key="1">
    <source>
        <dbReference type="ARBA" id="ARBA00005607"/>
    </source>
</evidence>
<dbReference type="EMBL" id="KB202518">
    <property type="protein sequence ID" value="ESO89850.1"/>
    <property type="molecule type" value="Genomic_DNA"/>
</dbReference>
<dbReference type="PROSITE" id="PS51203">
    <property type="entry name" value="CS"/>
    <property type="match status" value="1"/>
</dbReference>
<protein>
    <recommendedName>
        <fullName evidence="2">Protein SHQ1 homolog</fullName>
    </recommendedName>
</protein>
<dbReference type="InterPro" id="IPR039742">
    <property type="entry name" value="Shq1"/>
</dbReference>
<evidence type="ECO:0000313" key="6">
    <source>
        <dbReference type="Proteomes" id="UP000030746"/>
    </source>
</evidence>
<name>V4A4G6_LOTGI</name>
<dbReference type="InterPro" id="IPR048696">
    <property type="entry name" value="SHQ1-like_CS"/>
</dbReference>
<evidence type="ECO:0000259" key="4">
    <source>
        <dbReference type="PROSITE" id="PS51203"/>
    </source>
</evidence>
<dbReference type="OMA" id="HNIESAW"/>
<dbReference type="Pfam" id="PF21413">
    <property type="entry name" value="SHQ1-like_CS"/>
    <property type="match status" value="1"/>
</dbReference>
<dbReference type="GeneID" id="20249416"/>
<dbReference type="PANTHER" id="PTHR12967">
    <property type="entry name" value="PROTEIN SHQ1 HOMOLOG"/>
    <property type="match status" value="1"/>
</dbReference>
<accession>V4A4G6</accession>
<dbReference type="Proteomes" id="UP000030746">
    <property type="component" value="Unassembled WGS sequence"/>
</dbReference>
<dbReference type="CTD" id="20249416"/>
<feature type="domain" description="CS" evidence="4">
    <location>
        <begin position="1"/>
        <end position="89"/>
    </location>
</feature>
<comment type="similarity">
    <text evidence="1">Belongs to the SHQ1 family.</text>
</comment>
<dbReference type="Pfam" id="PF04925">
    <property type="entry name" value="SHQ1"/>
    <property type="match status" value="1"/>
</dbReference>
<keyword evidence="6" id="KW-1185">Reference proteome</keyword>
<dbReference type="RefSeq" id="XP_009059326.1">
    <property type="nucleotide sequence ID" value="XM_009061078.1"/>
</dbReference>
<dbReference type="GO" id="GO:0051082">
    <property type="term" value="F:unfolded protein binding"/>
    <property type="evidence" value="ECO:0007669"/>
    <property type="project" value="TreeGrafter"/>
</dbReference>
<dbReference type="HOGENOM" id="CLU_030217_0_0_1"/>
<dbReference type="OrthoDB" id="73639at2759"/>
<evidence type="ECO:0000256" key="3">
    <source>
        <dbReference type="SAM" id="MobiDB-lite"/>
    </source>
</evidence>
<organism evidence="5 6">
    <name type="scientific">Lottia gigantea</name>
    <name type="common">Giant owl limpet</name>
    <dbReference type="NCBI Taxonomy" id="225164"/>
    <lineage>
        <taxon>Eukaryota</taxon>
        <taxon>Metazoa</taxon>
        <taxon>Spiralia</taxon>
        <taxon>Lophotrochozoa</taxon>
        <taxon>Mollusca</taxon>
        <taxon>Gastropoda</taxon>
        <taxon>Patellogastropoda</taxon>
        <taxon>Lottioidea</taxon>
        <taxon>Lottiidae</taxon>
        <taxon>Lottia</taxon>
    </lineage>
</organism>
<dbReference type="InterPro" id="IPR007052">
    <property type="entry name" value="CS_dom"/>
</dbReference>
<proteinExistence type="inferred from homology"/>
<evidence type="ECO:0000256" key="2">
    <source>
        <dbReference type="ARBA" id="ARBA00013750"/>
    </source>
</evidence>
<gene>
    <name evidence="5" type="ORF">LOTGIDRAFT_233998</name>
</gene>